<dbReference type="Pfam" id="PF03929">
    <property type="entry name" value="PepSY_TM"/>
    <property type="match status" value="1"/>
</dbReference>
<proteinExistence type="predicted"/>
<dbReference type="Proteomes" id="UP000298049">
    <property type="component" value="Chromosome"/>
</dbReference>
<reference evidence="3 4" key="1">
    <citation type="submission" date="2018-07" db="EMBL/GenBank/DDBJ databases">
        <title>Marsedoiliclastica nanhaica gen. nov. sp. nov., a novel marine hydrocarbonoclastic bacterium isolated from an in-situ enriched hydrocarbon-degrading consortium in deep-sea sediment.</title>
        <authorList>
            <person name="Dong C."/>
            <person name="Ma T."/>
            <person name="Liu R."/>
            <person name="Shao Z."/>
        </authorList>
    </citation>
    <scope>NUCLEOTIDE SEQUENCE [LARGE SCALE GENOMIC DNA]</scope>
    <source>
        <strain evidence="4">soil36-7</strain>
    </source>
</reference>
<sequence length="513" mass="55268">MSSPDSRSSQLSSDPAVPEPSWAYALVLRLHFYIGLMVGPFIFVAAFTGGLYVISPQIESLLYRDQLTSGTVGDPLPLAIQIRAARSLVGDSATLVAVRPAPEAGATSRIMFADSQLAEFQHRAIFVDPVNAEILGDSAVYGTSGALPFRTWTDLLHRSLHLGAIGRYYSELAASWLWLVALGGVFIWISQRRRGRQHRRLVSNSPSNSSSNRPVSPSTGRSSALSSSNRKPVKGTVTSRGLGPGNRNRARLGRWHSTIGLVLLVVLLFFSVTGLTWSKWAGGNISVLRASLGWGTPSVNTALADLPPQPGGAHSHHDDVVPAATVPAGDLQRDAALFDAVLESARSVGIDAGMVEIKPASEPGRAWTVTEIDRRWPTQVDAAAVDPNNLKVVDQTDFSEFPVAAKLTRWGIDAHMGVLFGWPNQVVLFLFAMALCCLVVLGYVMWWRRRPTRVRPSGHPGVLGAFLRMPMAARSAVVIVAGLLGWLLPVMGGTLVLFVLLDVLLGRMKARAG</sequence>
<protein>
    <submittedName>
        <fullName evidence="3">PepSY domain-containing protein</fullName>
    </submittedName>
</protein>
<feature type="region of interest" description="Disordered" evidence="1">
    <location>
        <begin position="199"/>
        <end position="247"/>
    </location>
</feature>
<feature type="compositionally biased region" description="Low complexity" evidence="1">
    <location>
        <begin position="202"/>
        <end position="218"/>
    </location>
</feature>
<dbReference type="OrthoDB" id="9791166at2"/>
<dbReference type="AlphaFoldDB" id="A0A4P7XGG0"/>
<evidence type="ECO:0000256" key="1">
    <source>
        <dbReference type="SAM" id="MobiDB-lite"/>
    </source>
</evidence>
<feature type="compositionally biased region" description="Polar residues" evidence="1">
    <location>
        <begin position="219"/>
        <end position="230"/>
    </location>
</feature>
<dbReference type="InterPro" id="IPR005625">
    <property type="entry name" value="PepSY-ass_TM"/>
</dbReference>
<feature type="transmembrane region" description="Helical" evidence="2">
    <location>
        <begin position="172"/>
        <end position="190"/>
    </location>
</feature>
<keyword evidence="2" id="KW-0472">Membrane</keyword>
<dbReference type="EMBL" id="CP031093">
    <property type="protein sequence ID" value="QCF26056.1"/>
    <property type="molecule type" value="Genomic_DNA"/>
</dbReference>
<name>A0A4P7XGG0_9ALTE</name>
<dbReference type="RefSeq" id="WP_136548778.1">
    <property type="nucleotide sequence ID" value="NZ_CP031093.1"/>
</dbReference>
<feature type="transmembrane region" description="Helical" evidence="2">
    <location>
        <begin position="476"/>
        <end position="501"/>
    </location>
</feature>
<dbReference type="KEGG" id="hmi:soil367_09020"/>
<evidence type="ECO:0000313" key="3">
    <source>
        <dbReference type="EMBL" id="QCF26056.1"/>
    </source>
</evidence>
<dbReference type="PANTHER" id="PTHR34219:SF1">
    <property type="entry name" value="PEPSY DOMAIN-CONTAINING PROTEIN"/>
    <property type="match status" value="1"/>
</dbReference>
<organism evidence="3 4">
    <name type="scientific">Hydrocarboniclastica marina</name>
    <dbReference type="NCBI Taxonomy" id="2259620"/>
    <lineage>
        <taxon>Bacteria</taxon>
        <taxon>Pseudomonadati</taxon>
        <taxon>Pseudomonadota</taxon>
        <taxon>Gammaproteobacteria</taxon>
        <taxon>Alteromonadales</taxon>
        <taxon>Alteromonadaceae</taxon>
        <taxon>Hydrocarboniclastica</taxon>
    </lineage>
</organism>
<evidence type="ECO:0000256" key="2">
    <source>
        <dbReference type="SAM" id="Phobius"/>
    </source>
</evidence>
<feature type="transmembrane region" description="Helical" evidence="2">
    <location>
        <begin position="257"/>
        <end position="277"/>
    </location>
</feature>
<gene>
    <name evidence="3" type="ORF">soil367_09020</name>
</gene>
<keyword evidence="4" id="KW-1185">Reference proteome</keyword>
<feature type="transmembrane region" description="Helical" evidence="2">
    <location>
        <begin position="426"/>
        <end position="446"/>
    </location>
</feature>
<accession>A0A4P7XGG0</accession>
<keyword evidence="2" id="KW-0812">Transmembrane</keyword>
<dbReference type="PANTHER" id="PTHR34219">
    <property type="entry name" value="IRON-REGULATED INNER MEMBRANE PROTEIN-RELATED"/>
    <property type="match status" value="1"/>
</dbReference>
<keyword evidence="2" id="KW-1133">Transmembrane helix</keyword>
<evidence type="ECO:0000313" key="4">
    <source>
        <dbReference type="Proteomes" id="UP000298049"/>
    </source>
</evidence>
<feature type="transmembrane region" description="Helical" evidence="2">
    <location>
        <begin position="30"/>
        <end position="54"/>
    </location>
</feature>